<dbReference type="EMBL" id="CP001013">
    <property type="protein sequence ID" value="ACB32919.1"/>
    <property type="molecule type" value="Genomic_DNA"/>
</dbReference>
<dbReference type="Proteomes" id="UP000001693">
    <property type="component" value="Chromosome"/>
</dbReference>
<name>B1XZS3_LEPCP</name>
<organism evidence="1 2">
    <name type="scientific">Leptothrix cholodnii (strain ATCC 51168 / LMG 8142 / SP-6)</name>
    <name type="common">Leptothrix discophora (strain SP-6)</name>
    <dbReference type="NCBI Taxonomy" id="395495"/>
    <lineage>
        <taxon>Bacteria</taxon>
        <taxon>Pseudomonadati</taxon>
        <taxon>Pseudomonadota</taxon>
        <taxon>Betaproteobacteria</taxon>
        <taxon>Burkholderiales</taxon>
        <taxon>Sphaerotilaceae</taxon>
        <taxon>Leptothrix</taxon>
    </lineage>
</organism>
<sequence>MFLTSCRDSFNCIEKVEMMSCDILVVSGKTNRETFWDSFTRRRKDWSRIFCQFGLNAGDQVSAEAGTS</sequence>
<proteinExistence type="predicted"/>
<gene>
    <name evidence="1" type="ordered locus">Lcho_0644</name>
</gene>
<accession>B1XZS3</accession>
<evidence type="ECO:0000313" key="2">
    <source>
        <dbReference type="Proteomes" id="UP000001693"/>
    </source>
</evidence>
<protein>
    <submittedName>
        <fullName evidence="1">Uncharacterized protein</fullName>
    </submittedName>
</protein>
<reference evidence="1 2" key="1">
    <citation type="submission" date="2008-03" db="EMBL/GenBank/DDBJ databases">
        <title>Complete sequence of Leptothrix cholodnii SP-6.</title>
        <authorList>
            <consortium name="US DOE Joint Genome Institute"/>
            <person name="Copeland A."/>
            <person name="Lucas S."/>
            <person name="Lapidus A."/>
            <person name="Glavina del Rio T."/>
            <person name="Dalin E."/>
            <person name="Tice H."/>
            <person name="Bruce D."/>
            <person name="Goodwin L."/>
            <person name="Pitluck S."/>
            <person name="Chertkov O."/>
            <person name="Brettin T."/>
            <person name="Detter J.C."/>
            <person name="Han C."/>
            <person name="Kuske C.R."/>
            <person name="Schmutz J."/>
            <person name="Larimer F."/>
            <person name="Land M."/>
            <person name="Hauser L."/>
            <person name="Kyrpides N."/>
            <person name="Lykidis A."/>
            <person name="Emerson D."/>
            <person name="Richardson P."/>
        </authorList>
    </citation>
    <scope>NUCLEOTIDE SEQUENCE [LARGE SCALE GENOMIC DNA]</scope>
    <source>
        <strain evidence="2">ATCC 51168 / LMG 8142 / SP-6</strain>
    </source>
</reference>
<dbReference type="HOGENOM" id="CLU_2788824_0_0_4"/>
<evidence type="ECO:0000313" key="1">
    <source>
        <dbReference type="EMBL" id="ACB32919.1"/>
    </source>
</evidence>
<keyword evidence="2" id="KW-1185">Reference proteome</keyword>
<dbReference type="eggNOG" id="COG1596">
    <property type="taxonomic scope" value="Bacteria"/>
</dbReference>
<dbReference type="KEGG" id="lch:Lcho_0644"/>
<dbReference type="STRING" id="395495.Lcho_0644"/>
<dbReference type="AlphaFoldDB" id="B1XZS3"/>